<evidence type="ECO:0000256" key="3">
    <source>
        <dbReference type="ARBA" id="ARBA00022679"/>
    </source>
</evidence>
<dbReference type="GO" id="GO:0008108">
    <property type="term" value="F:UDP-glucose:hexose-1-phosphate uridylyltransferase activity"/>
    <property type="evidence" value="ECO:0007669"/>
    <property type="project" value="UniProtKB-UniRule"/>
</dbReference>
<dbReference type="NCBIfam" id="TIGR00209">
    <property type="entry name" value="galT_1"/>
    <property type="match status" value="1"/>
</dbReference>
<dbReference type="PIRSF" id="PIRSF000808">
    <property type="entry name" value="GalT"/>
    <property type="match status" value="1"/>
</dbReference>
<proteinExistence type="inferred from homology"/>
<dbReference type="AlphaFoldDB" id="A0A1F7RNZ8"/>
<name>A0A1F7RNZ8_9BACT</name>
<dbReference type="InterPro" id="IPR005850">
    <property type="entry name" value="GalP_Utransf_C"/>
</dbReference>
<evidence type="ECO:0000256" key="5">
    <source>
        <dbReference type="ARBA" id="ARBA00022723"/>
    </source>
</evidence>
<dbReference type="Gene3D" id="3.30.428.10">
    <property type="entry name" value="HIT-like"/>
    <property type="match status" value="2"/>
</dbReference>
<feature type="domain" description="Galactose-1-phosphate uridyl transferase N-terminal" evidence="10">
    <location>
        <begin position="3"/>
        <end position="175"/>
    </location>
</feature>
<organism evidence="12 13">
    <name type="scientific">Candidatus Schekmanbacteria bacterium RBG_13_48_7</name>
    <dbReference type="NCBI Taxonomy" id="1817878"/>
    <lineage>
        <taxon>Bacteria</taxon>
        <taxon>Candidatus Schekmaniibacteriota</taxon>
    </lineage>
</organism>
<dbReference type="InterPro" id="IPR036265">
    <property type="entry name" value="HIT-like_sf"/>
</dbReference>
<dbReference type="InterPro" id="IPR001937">
    <property type="entry name" value="GalP_UDPtransf1"/>
</dbReference>
<dbReference type="SUPFAM" id="SSF54197">
    <property type="entry name" value="HIT-like"/>
    <property type="match status" value="2"/>
</dbReference>
<evidence type="ECO:0000259" key="10">
    <source>
        <dbReference type="Pfam" id="PF01087"/>
    </source>
</evidence>
<keyword evidence="7" id="KW-0119">Carbohydrate metabolism</keyword>
<dbReference type="Pfam" id="PF01087">
    <property type="entry name" value="GalP_UDP_transf"/>
    <property type="match status" value="1"/>
</dbReference>
<feature type="domain" description="Galactose-1-phosphate uridyl transferase C-terminal" evidence="11">
    <location>
        <begin position="186"/>
        <end position="303"/>
    </location>
</feature>
<accession>A0A1F7RNZ8</accession>
<evidence type="ECO:0000256" key="4">
    <source>
        <dbReference type="ARBA" id="ARBA00022695"/>
    </source>
</evidence>
<dbReference type="PANTHER" id="PTHR42763:SF1">
    <property type="entry name" value="UDP-GLUCOSE--HEXOSE-1-PHOSPHATE URIDYLYLTRANSFERASE"/>
    <property type="match status" value="1"/>
</dbReference>
<evidence type="ECO:0000256" key="6">
    <source>
        <dbReference type="ARBA" id="ARBA00022833"/>
    </source>
</evidence>
<dbReference type="Pfam" id="PF02744">
    <property type="entry name" value="GalP_UDP_tr_C"/>
    <property type="match status" value="1"/>
</dbReference>
<dbReference type="Proteomes" id="UP000179266">
    <property type="component" value="Unassembled WGS sequence"/>
</dbReference>
<dbReference type="GO" id="GO:0008270">
    <property type="term" value="F:zinc ion binding"/>
    <property type="evidence" value="ECO:0007669"/>
    <property type="project" value="InterPro"/>
</dbReference>
<evidence type="ECO:0000256" key="1">
    <source>
        <dbReference type="ARBA" id="ARBA00001947"/>
    </source>
</evidence>
<dbReference type="GO" id="GO:0006012">
    <property type="term" value="P:galactose metabolic process"/>
    <property type="evidence" value="ECO:0007669"/>
    <property type="project" value="UniProtKB-UniRule"/>
</dbReference>
<dbReference type="EC" id="2.7.7.12" evidence="8"/>
<evidence type="ECO:0000259" key="11">
    <source>
        <dbReference type="Pfam" id="PF02744"/>
    </source>
</evidence>
<sequence length="332" mass="38875">MSELRKDPIIGRWVIISPDRGKRPTDYGTEPENTISGFCPFDEGNESKTPSEIYAIRHSDSKSNSSGWKLRVVPNKFPVLRIEGDLERQGLGLFDQMNGIGAHEVIIETTNHKHTIADLTLEDVVRILESYRARILDLKNDKRFRFTMVFKNYKHAAGASLEHPHSQLITMPIVPKRVWEELEGSKTYYNFKERCIYCDIIRQEIGQNVRVISENDRFINISPYASRFPFETWLLPKQHMSNFENIRHEDLFSLGEMLKDILMRIQKVLKDPPYNYLVHTAPFDFKNPEQYHWHFEIIPKLTRVAGFEWGTGFYINPTLPEDATRYLREAEI</sequence>
<dbReference type="UniPathway" id="UPA00214"/>
<evidence type="ECO:0000313" key="12">
    <source>
        <dbReference type="EMBL" id="OGL43295.1"/>
    </source>
</evidence>
<protein>
    <recommendedName>
        <fullName evidence="8">Galactose-1-phosphate uridylyltransferase</fullName>
        <ecNumber evidence="8">2.7.7.12</ecNumber>
    </recommendedName>
</protein>
<evidence type="ECO:0000256" key="2">
    <source>
        <dbReference type="ARBA" id="ARBA00010951"/>
    </source>
</evidence>
<dbReference type="PANTHER" id="PTHR42763">
    <property type="entry name" value="ADP-GLUCOSE PHOSPHORYLASE"/>
    <property type="match status" value="1"/>
</dbReference>
<evidence type="ECO:0000313" key="13">
    <source>
        <dbReference type="Proteomes" id="UP000179266"/>
    </source>
</evidence>
<evidence type="ECO:0000256" key="8">
    <source>
        <dbReference type="NCBIfam" id="TIGR00209"/>
    </source>
</evidence>
<evidence type="ECO:0000256" key="7">
    <source>
        <dbReference type="ARBA" id="ARBA00023277"/>
    </source>
</evidence>
<keyword evidence="5" id="KW-0479">Metal-binding</keyword>
<comment type="caution">
    <text evidence="12">The sequence shown here is derived from an EMBL/GenBank/DDBJ whole genome shotgun (WGS) entry which is preliminary data.</text>
</comment>
<dbReference type="InterPro" id="IPR053177">
    <property type="entry name" value="ADP-glucose_phosphorylase"/>
</dbReference>
<keyword evidence="6" id="KW-0862">Zinc</keyword>
<reference evidence="12 13" key="1">
    <citation type="journal article" date="2016" name="Nat. Commun.">
        <title>Thousands of microbial genomes shed light on interconnected biogeochemical processes in an aquifer system.</title>
        <authorList>
            <person name="Anantharaman K."/>
            <person name="Brown C.T."/>
            <person name="Hug L.A."/>
            <person name="Sharon I."/>
            <person name="Castelle C.J."/>
            <person name="Probst A.J."/>
            <person name="Thomas B.C."/>
            <person name="Singh A."/>
            <person name="Wilkins M.J."/>
            <person name="Karaoz U."/>
            <person name="Brodie E.L."/>
            <person name="Williams K.H."/>
            <person name="Hubbard S.S."/>
            <person name="Banfield J.F."/>
        </authorList>
    </citation>
    <scope>NUCLEOTIDE SEQUENCE [LARGE SCALE GENOMIC DNA]</scope>
</reference>
<comment type="cofactor">
    <cofactor evidence="1">
        <name>Zn(2+)</name>
        <dbReference type="ChEBI" id="CHEBI:29105"/>
    </cofactor>
</comment>
<gene>
    <name evidence="12" type="ORF">A2161_20395</name>
</gene>
<feature type="active site" description="Tele-UMP-histidine intermediate" evidence="9">
    <location>
        <position position="165"/>
    </location>
</feature>
<dbReference type="EMBL" id="MGDD01000281">
    <property type="protein sequence ID" value="OGL43295.1"/>
    <property type="molecule type" value="Genomic_DNA"/>
</dbReference>
<evidence type="ECO:0000256" key="9">
    <source>
        <dbReference type="PIRSR" id="PIRSR000808-1"/>
    </source>
</evidence>
<keyword evidence="4 12" id="KW-0548">Nucleotidyltransferase</keyword>
<comment type="similarity">
    <text evidence="2">Belongs to the galactose-1-phosphate uridylyltransferase type 1 family.</text>
</comment>
<keyword evidence="3 12" id="KW-0808">Transferase</keyword>
<dbReference type="InterPro" id="IPR005849">
    <property type="entry name" value="GalP_Utransf_N"/>
</dbReference>